<dbReference type="InterPro" id="IPR050570">
    <property type="entry name" value="Cell_wall_metabolism_enzyme"/>
</dbReference>
<dbReference type="EMBL" id="BAABFL010000393">
    <property type="protein sequence ID" value="GAA4650409.1"/>
    <property type="molecule type" value="Genomic_DNA"/>
</dbReference>
<evidence type="ECO:0000259" key="3">
    <source>
        <dbReference type="Pfam" id="PF01551"/>
    </source>
</evidence>
<name>A0ABP8V322_9GAMM</name>
<reference evidence="5" key="1">
    <citation type="journal article" date="2019" name="Int. J. Syst. Evol. Microbiol.">
        <title>The Global Catalogue of Microorganisms (GCM) 10K type strain sequencing project: providing services to taxonomists for standard genome sequencing and annotation.</title>
        <authorList>
            <consortium name="The Broad Institute Genomics Platform"/>
            <consortium name="The Broad Institute Genome Sequencing Center for Infectious Disease"/>
            <person name="Wu L."/>
            <person name="Ma J."/>
        </authorList>
    </citation>
    <scope>NUCLEOTIDE SEQUENCE [LARGE SCALE GENOMIC DNA]</scope>
    <source>
        <strain evidence="5">JCM 17805</strain>
    </source>
</reference>
<dbReference type="Gene3D" id="6.10.250.3150">
    <property type="match status" value="1"/>
</dbReference>
<dbReference type="PANTHER" id="PTHR21666">
    <property type="entry name" value="PEPTIDASE-RELATED"/>
    <property type="match status" value="1"/>
</dbReference>
<comment type="caution">
    <text evidence="4">The sequence shown here is derived from an EMBL/GenBank/DDBJ whole genome shotgun (WGS) entry which is preliminary data.</text>
</comment>
<keyword evidence="1" id="KW-0175">Coiled coil</keyword>
<keyword evidence="5" id="KW-1185">Reference proteome</keyword>
<dbReference type="SUPFAM" id="SSF51261">
    <property type="entry name" value="Duplicated hybrid motif"/>
    <property type="match status" value="1"/>
</dbReference>
<sequence length="391" mass="43783">MTSVTAAVESMKTLTLPVMLALALCGLSITLPARADAPAEDKSRQLEAVKADIKKLEKTLKGIRKERSSLERSLQTNEKAIGDLHREIRTLEQRLREGRAELKKFSSQRQDLTQEKDAGLQALIVSLRSAYVAGQDSPLKLLLNQEDPSGVTRLLTYQRYFSDAQQAVVDDLHNTIDRLATTEASLSATNQKLEDNHNQLANRRDRLTTSNRERQQLLAKLKREETSKGQRLNKLEQQQKELEQLIAAILDMEASASFDRPFTEARGKLPWPVRGRIIHRFGQNRADSTIPWNGLFIEVAQGTTVKAPWHGQVIFADWLKGFGLLVILNHGNNYMTLYAHNQALLRNVGDWVSAGDAIAETGATGGNNDTGLYFELRKNGKPINPSSWLVR</sequence>
<evidence type="ECO:0000313" key="4">
    <source>
        <dbReference type="EMBL" id="GAA4650409.1"/>
    </source>
</evidence>
<dbReference type="GO" id="GO:0016787">
    <property type="term" value="F:hydrolase activity"/>
    <property type="evidence" value="ECO:0007669"/>
    <property type="project" value="UniProtKB-KW"/>
</dbReference>
<gene>
    <name evidence="4" type="ORF">GCM10023116_26920</name>
</gene>
<accession>A0ABP8V322</accession>
<keyword evidence="4" id="KW-0378">Hydrolase</keyword>
<feature type="signal peptide" evidence="2">
    <location>
        <begin position="1"/>
        <end position="35"/>
    </location>
</feature>
<evidence type="ECO:0000256" key="2">
    <source>
        <dbReference type="SAM" id="SignalP"/>
    </source>
</evidence>
<organism evidence="4 5">
    <name type="scientific">Kistimonas scapharcae</name>
    <dbReference type="NCBI Taxonomy" id="1036133"/>
    <lineage>
        <taxon>Bacteria</taxon>
        <taxon>Pseudomonadati</taxon>
        <taxon>Pseudomonadota</taxon>
        <taxon>Gammaproteobacteria</taxon>
        <taxon>Oceanospirillales</taxon>
        <taxon>Endozoicomonadaceae</taxon>
        <taxon>Kistimonas</taxon>
    </lineage>
</organism>
<dbReference type="Gene3D" id="2.70.70.10">
    <property type="entry name" value="Glucose Permease (Domain IIA)"/>
    <property type="match status" value="1"/>
</dbReference>
<dbReference type="Proteomes" id="UP001500604">
    <property type="component" value="Unassembled WGS sequence"/>
</dbReference>
<dbReference type="InterPro" id="IPR016047">
    <property type="entry name" value="M23ase_b-sheet_dom"/>
</dbReference>
<dbReference type="CDD" id="cd12797">
    <property type="entry name" value="M23_peptidase"/>
    <property type="match status" value="1"/>
</dbReference>
<keyword evidence="2" id="KW-0732">Signal</keyword>
<proteinExistence type="predicted"/>
<dbReference type="PANTHER" id="PTHR21666:SF270">
    <property type="entry name" value="MUREIN HYDROLASE ACTIVATOR ENVC"/>
    <property type="match status" value="1"/>
</dbReference>
<evidence type="ECO:0000313" key="5">
    <source>
        <dbReference type="Proteomes" id="UP001500604"/>
    </source>
</evidence>
<dbReference type="Pfam" id="PF01551">
    <property type="entry name" value="Peptidase_M23"/>
    <property type="match status" value="1"/>
</dbReference>
<feature type="domain" description="M23ase beta-sheet core" evidence="3">
    <location>
        <begin position="292"/>
        <end position="385"/>
    </location>
</feature>
<feature type="chain" id="PRO_5045628471" evidence="2">
    <location>
        <begin position="36"/>
        <end position="391"/>
    </location>
</feature>
<dbReference type="InterPro" id="IPR011055">
    <property type="entry name" value="Dup_hybrid_motif"/>
</dbReference>
<feature type="coiled-coil region" evidence="1">
    <location>
        <begin position="176"/>
        <end position="255"/>
    </location>
</feature>
<evidence type="ECO:0000256" key="1">
    <source>
        <dbReference type="SAM" id="Coils"/>
    </source>
</evidence>
<protein>
    <submittedName>
        <fullName evidence="4">Murein hydrolase activator EnvC</fullName>
    </submittedName>
</protein>
<feature type="coiled-coil region" evidence="1">
    <location>
        <begin position="39"/>
        <end position="115"/>
    </location>
</feature>